<feature type="non-terminal residue" evidence="4">
    <location>
        <position position="373"/>
    </location>
</feature>
<evidence type="ECO:0000313" key="5">
    <source>
        <dbReference type="Proteomes" id="UP000308652"/>
    </source>
</evidence>
<keyword evidence="2" id="KW-0472">Membrane</keyword>
<feature type="compositionally biased region" description="Polar residues" evidence="1">
    <location>
        <begin position="9"/>
        <end position="22"/>
    </location>
</feature>
<dbReference type="OrthoDB" id="3235960at2759"/>
<proteinExistence type="predicted"/>
<feature type="region of interest" description="Disordered" evidence="1">
    <location>
        <begin position="1"/>
        <end position="59"/>
    </location>
</feature>
<feature type="domain" description="DUF6535" evidence="3">
    <location>
        <begin position="86"/>
        <end position="260"/>
    </location>
</feature>
<feature type="compositionally biased region" description="Basic and acidic residues" evidence="1">
    <location>
        <begin position="38"/>
        <end position="56"/>
    </location>
</feature>
<name>A0A5C3LRA5_9AGAR</name>
<feature type="transmembrane region" description="Helical" evidence="2">
    <location>
        <begin position="238"/>
        <end position="258"/>
    </location>
</feature>
<evidence type="ECO:0000256" key="2">
    <source>
        <dbReference type="SAM" id="Phobius"/>
    </source>
</evidence>
<evidence type="ECO:0000256" key="1">
    <source>
        <dbReference type="SAM" id="MobiDB-lite"/>
    </source>
</evidence>
<protein>
    <recommendedName>
        <fullName evidence="3">DUF6535 domain-containing protein</fullName>
    </recommendedName>
</protein>
<dbReference type="Pfam" id="PF20153">
    <property type="entry name" value="DUF6535"/>
    <property type="match status" value="1"/>
</dbReference>
<evidence type="ECO:0000313" key="4">
    <source>
        <dbReference type="EMBL" id="TFK35282.1"/>
    </source>
</evidence>
<evidence type="ECO:0000259" key="3">
    <source>
        <dbReference type="Pfam" id="PF20153"/>
    </source>
</evidence>
<organism evidence="4 5">
    <name type="scientific">Crucibulum laeve</name>
    <dbReference type="NCBI Taxonomy" id="68775"/>
    <lineage>
        <taxon>Eukaryota</taxon>
        <taxon>Fungi</taxon>
        <taxon>Dikarya</taxon>
        <taxon>Basidiomycota</taxon>
        <taxon>Agaricomycotina</taxon>
        <taxon>Agaricomycetes</taxon>
        <taxon>Agaricomycetidae</taxon>
        <taxon>Agaricales</taxon>
        <taxon>Agaricineae</taxon>
        <taxon>Nidulariaceae</taxon>
        <taxon>Crucibulum</taxon>
    </lineage>
</organism>
<reference evidence="4 5" key="1">
    <citation type="journal article" date="2019" name="Nat. Ecol. Evol.">
        <title>Megaphylogeny resolves global patterns of mushroom evolution.</title>
        <authorList>
            <person name="Varga T."/>
            <person name="Krizsan K."/>
            <person name="Foldi C."/>
            <person name="Dima B."/>
            <person name="Sanchez-Garcia M."/>
            <person name="Sanchez-Ramirez S."/>
            <person name="Szollosi G.J."/>
            <person name="Szarkandi J.G."/>
            <person name="Papp V."/>
            <person name="Albert L."/>
            <person name="Andreopoulos W."/>
            <person name="Angelini C."/>
            <person name="Antonin V."/>
            <person name="Barry K.W."/>
            <person name="Bougher N.L."/>
            <person name="Buchanan P."/>
            <person name="Buyck B."/>
            <person name="Bense V."/>
            <person name="Catcheside P."/>
            <person name="Chovatia M."/>
            <person name="Cooper J."/>
            <person name="Damon W."/>
            <person name="Desjardin D."/>
            <person name="Finy P."/>
            <person name="Geml J."/>
            <person name="Haridas S."/>
            <person name="Hughes K."/>
            <person name="Justo A."/>
            <person name="Karasinski D."/>
            <person name="Kautmanova I."/>
            <person name="Kiss B."/>
            <person name="Kocsube S."/>
            <person name="Kotiranta H."/>
            <person name="LaButti K.M."/>
            <person name="Lechner B.E."/>
            <person name="Liimatainen K."/>
            <person name="Lipzen A."/>
            <person name="Lukacs Z."/>
            <person name="Mihaltcheva S."/>
            <person name="Morgado L.N."/>
            <person name="Niskanen T."/>
            <person name="Noordeloos M.E."/>
            <person name="Ohm R.A."/>
            <person name="Ortiz-Santana B."/>
            <person name="Ovrebo C."/>
            <person name="Racz N."/>
            <person name="Riley R."/>
            <person name="Savchenko A."/>
            <person name="Shiryaev A."/>
            <person name="Soop K."/>
            <person name="Spirin V."/>
            <person name="Szebenyi C."/>
            <person name="Tomsovsky M."/>
            <person name="Tulloss R.E."/>
            <person name="Uehling J."/>
            <person name="Grigoriev I.V."/>
            <person name="Vagvolgyi C."/>
            <person name="Papp T."/>
            <person name="Martin F.M."/>
            <person name="Miettinen O."/>
            <person name="Hibbett D.S."/>
            <person name="Nagy L.G."/>
        </authorList>
    </citation>
    <scope>NUCLEOTIDE SEQUENCE [LARGE SCALE GENOMIC DNA]</scope>
    <source>
        <strain evidence="4 5">CBS 166.37</strain>
    </source>
</reference>
<dbReference type="AlphaFoldDB" id="A0A5C3LRA5"/>
<keyword evidence="2" id="KW-1133">Transmembrane helix</keyword>
<feature type="transmembrane region" description="Helical" evidence="2">
    <location>
        <begin position="108"/>
        <end position="127"/>
    </location>
</feature>
<feature type="transmembrane region" description="Helical" evidence="2">
    <location>
        <begin position="264"/>
        <end position="285"/>
    </location>
</feature>
<accession>A0A5C3LRA5</accession>
<keyword evidence="5" id="KW-1185">Reference proteome</keyword>
<sequence length="373" mass="42193">MTMDDPPSRRSSTGSSQGNAISESDRPYTPVMSSTEANFREKNEDVMGEKKRKDFDSTEVEGTPERWTCDSEYRYMPKLKDGQDPWQLCHEAVKAHDIEMCEAWKDEINQLLIFAGLFSAAVTSFALESYSLLSPDPQDTTIALLSRIADGLDSGSSSSSTSSQDTTFNPSAAAIRINVFWFLSLTLSFTTVLLGTLCLQWLREYLRDARKTHRDTLAIRQVRFEGLMSWKIPNIVSGLPLLLQGAFVLFFIGLVDFLWTLDTIVASIVSVSVGFTFLVLFATTISPGVQAVFVYHNVTKEFTICPFKSAQSFSLYRLICAQHNFFVEVYLMCHRFRETMRNFMKRLRSRIRPNRVDNEIGSLAGMDMEAIIT</sequence>
<feature type="transmembrane region" description="Helical" evidence="2">
    <location>
        <begin position="179"/>
        <end position="202"/>
    </location>
</feature>
<gene>
    <name evidence="4" type="ORF">BDQ12DRAFT_655785</name>
</gene>
<dbReference type="InterPro" id="IPR045338">
    <property type="entry name" value="DUF6535"/>
</dbReference>
<keyword evidence="2" id="KW-0812">Transmembrane</keyword>
<dbReference type="Proteomes" id="UP000308652">
    <property type="component" value="Unassembled WGS sequence"/>
</dbReference>
<dbReference type="EMBL" id="ML213623">
    <property type="protein sequence ID" value="TFK35282.1"/>
    <property type="molecule type" value="Genomic_DNA"/>
</dbReference>